<dbReference type="CDD" id="cd03257">
    <property type="entry name" value="ABC_NikE_OppD_transporters"/>
    <property type="match status" value="1"/>
</dbReference>
<dbReference type="Pfam" id="PF08352">
    <property type="entry name" value="oligo_HPY"/>
    <property type="match status" value="1"/>
</dbReference>
<keyword evidence="15" id="KW-1185">Reference proteome</keyword>
<accession>A0A2V2MNQ7</accession>
<evidence type="ECO:0000256" key="2">
    <source>
        <dbReference type="ARBA" id="ARBA00022448"/>
    </source>
</evidence>
<evidence type="ECO:0000259" key="13">
    <source>
        <dbReference type="PROSITE" id="PS50893"/>
    </source>
</evidence>
<organism evidence="14 15">
    <name type="scientific">Methanospirillum lacunae</name>
    <dbReference type="NCBI Taxonomy" id="668570"/>
    <lineage>
        <taxon>Archaea</taxon>
        <taxon>Methanobacteriati</taxon>
        <taxon>Methanobacteriota</taxon>
        <taxon>Stenosarchaea group</taxon>
        <taxon>Methanomicrobia</taxon>
        <taxon>Methanomicrobiales</taxon>
        <taxon>Methanospirillaceae</taxon>
        <taxon>Methanospirillum</taxon>
    </lineage>
</organism>
<dbReference type="InterPro" id="IPR013563">
    <property type="entry name" value="Oligopep_ABC_C"/>
</dbReference>
<keyword evidence="8" id="KW-0472">Membrane</keyword>
<evidence type="ECO:0000256" key="11">
    <source>
        <dbReference type="ARBA" id="ARBA00044143"/>
    </source>
</evidence>
<sequence>MTLLDVQDLNVRFSTGEGIIHASRDVSFSLDTGEVLGLVGETGSGKSIIGQAVIRLLPSTAEITGDISFDGKNLNTLSEAAMHSLRGSSISLIPQNPSGALDPVARNGDQISEIVTGRFKKRSDIVNRVHVLLSSVGLVPSVRIADEFPHQLSGGMRQRLTTSIAITENPRLIIADEPTKGLDFRAREMTATVLADIQKQNQSSLLLITHDLDLAEQLCARIAVVYAGEIVEISPVSRIFAEPRHPYTRALIQAIPKNGLIPIPGQSPSLLDLPEGCSFADRCEYCADICRLTHPEFVYGTMNGGVRCHHPFSS</sequence>
<feature type="domain" description="ABC transporter" evidence="13">
    <location>
        <begin position="6"/>
        <end position="252"/>
    </location>
</feature>
<dbReference type="GeneID" id="97547182"/>
<proteinExistence type="predicted"/>
<dbReference type="GO" id="GO:0015413">
    <property type="term" value="F:ABC-type nickel transporter activity"/>
    <property type="evidence" value="ECO:0007669"/>
    <property type="project" value="UniProtKB-EC"/>
</dbReference>
<dbReference type="RefSeq" id="WP_109970203.1">
    <property type="nucleotide sequence ID" value="NZ_CP176093.1"/>
</dbReference>
<dbReference type="GO" id="GO:0005886">
    <property type="term" value="C:plasma membrane"/>
    <property type="evidence" value="ECO:0007669"/>
    <property type="project" value="UniProtKB-SubCell"/>
</dbReference>
<evidence type="ECO:0000256" key="10">
    <source>
        <dbReference type="ARBA" id="ARBA00039098"/>
    </source>
</evidence>
<dbReference type="Gene3D" id="3.40.50.300">
    <property type="entry name" value="P-loop containing nucleotide triphosphate hydrolases"/>
    <property type="match status" value="1"/>
</dbReference>
<comment type="caution">
    <text evidence="14">The sequence shown here is derived from an EMBL/GenBank/DDBJ whole genome shotgun (WGS) entry which is preliminary data.</text>
</comment>
<dbReference type="EC" id="7.2.2.11" evidence="10"/>
<dbReference type="NCBIfam" id="TIGR01727">
    <property type="entry name" value="oligo_HPY"/>
    <property type="match status" value="1"/>
</dbReference>
<comment type="catalytic activity">
    <reaction evidence="12">
        <text>Ni(2+)(out) + ATP + H2O = Ni(2+)(in) + ADP + phosphate + H(+)</text>
        <dbReference type="Rhea" id="RHEA:15557"/>
        <dbReference type="ChEBI" id="CHEBI:15377"/>
        <dbReference type="ChEBI" id="CHEBI:15378"/>
        <dbReference type="ChEBI" id="CHEBI:30616"/>
        <dbReference type="ChEBI" id="CHEBI:43474"/>
        <dbReference type="ChEBI" id="CHEBI:49786"/>
        <dbReference type="ChEBI" id="CHEBI:456216"/>
        <dbReference type="EC" id="7.2.2.11"/>
    </reaction>
    <physiologicalReaction direction="left-to-right" evidence="12">
        <dbReference type="Rhea" id="RHEA:15558"/>
    </physiologicalReaction>
</comment>
<dbReference type="InterPro" id="IPR050388">
    <property type="entry name" value="ABC_Ni/Peptide_Import"/>
</dbReference>
<keyword evidence="7" id="KW-0406">Ion transport</keyword>
<keyword evidence="4" id="KW-0547">Nucleotide-binding</keyword>
<comment type="subcellular location">
    <subcellularLocation>
        <location evidence="1">Cell membrane</location>
        <topology evidence="1">Peripheral membrane protein</topology>
    </subcellularLocation>
</comment>
<evidence type="ECO:0000256" key="4">
    <source>
        <dbReference type="ARBA" id="ARBA00022741"/>
    </source>
</evidence>
<protein>
    <recommendedName>
        <fullName evidence="11">Nickel import system ATP-binding protein NikD</fullName>
        <ecNumber evidence="10">7.2.2.11</ecNumber>
    </recommendedName>
</protein>
<evidence type="ECO:0000256" key="1">
    <source>
        <dbReference type="ARBA" id="ARBA00004202"/>
    </source>
</evidence>
<comment type="subunit">
    <text evidence="9">The complex is composed of two ATP-binding proteins (NikD and NikE), two transmembrane proteins (NikB and NikC) and a solute-binding protein (NikA).</text>
</comment>
<dbReference type="SMART" id="SM00382">
    <property type="entry name" value="AAA"/>
    <property type="match status" value="1"/>
</dbReference>
<name>A0A2V2MNQ7_9EURY</name>
<dbReference type="AlphaFoldDB" id="A0A2V2MNQ7"/>
<evidence type="ECO:0000256" key="12">
    <source>
        <dbReference type="ARBA" id="ARBA00048610"/>
    </source>
</evidence>
<dbReference type="EMBL" id="QGMY01000019">
    <property type="protein sequence ID" value="PWR69722.1"/>
    <property type="molecule type" value="Genomic_DNA"/>
</dbReference>
<evidence type="ECO:0000256" key="9">
    <source>
        <dbReference type="ARBA" id="ARBA00038669"/>
    </source>
</evidence>
<dbReference type="InterPro" id="IPR003593">
    <property type="entry name" value="AAA+_ATPase"/>
</dbReference>
<dbReference type="GO" id="GO:0016887">
    <property type="term" value="F:ATP hydrolysis activity"/>
    <property type="evidence" value="ECO:0007669"/>
    <property type="project" value="InterPro"/>
</dbReference>
<gene>
    <name evidence="14" type="ORF">DK846_17025</name>
</gene>
<keyword evidence="3" id="KW-1003">Cell membrane</keyword>
<dbReference type="InterPro" id="IPR003439">
    <property type="entry name" value="ABC_transporter-like_ATP-bd"/>
</dbReference>
<evidence type="ECO:0000256" key="7">
    <source>
        <dbReference type="ARBA" id="ARBA00023065"/>
    </source>
</evidence>
<evidence type="ECO:0000313" key="14">
    <source>
        <dbReference type="EMBL" id="PWR69722.1"/>
    </source>
</evidence>
<evidence type="ECO:0000256" key="3">
    <source>
        <dbReference type="ARBA" id="ARBA00022475"/>
    </source>
</evidence>
<evidence type="ECO:0000256" key="5">
    <source>
        <dbReference type="ARBA" id="ARBA00022840"/>
    </source>
</evidence>
<dbReference type="PROSITE" id="PS50893">
    <property type="entry name" value="ABC_TRANSPORTER_2"/>
    <property type="match status" value="1"/>
</dbReference>
<keyword evidence="5 14" id="KW-0067">ATP-binding</keyword>
<reference evidence="14 15" key="1">
    <citation type="submission" date="2018-05" db="EMBL/GenBank/DDBJ databases">
        <title>Draft genome of Methanospirillum lacunae Ki8-1.</title>
        <authorList>
            <person name="Dueholm M.S."/>
            <person name="Nielsen P.H."/>
            <person name="Bakmann L.F."/>
            <person name="Otzen D.E."/>
        </authorList>
    </citation>
    <scope>NUCLEOTIDE SEQUENCE [LARGE SCALE GENOMIC DNA]</scope>
    <source>
        <strain evidence="14 15">Ki8-1</strain>
    </source>
</reference>
<dbReference type="GO" id="GO:0005524">
    <property type="term" value="F:ATP binding"/>
    <property type="evidence" value="ECO:0007669"/>
    <property type="project" value="UniProtKB-KW"/>
</dbReference>
<dbReference type="GO" id="GO:0015833">
    <property type="term" value="P:peptide transport"/>
    <property type="evidence" value="ECO:0007669"/>
    <property type="project" value="InterPro"/>
</dbReference>
<dbReference type="Pfam" id="PF00005">
    <property type="entry name" value="ABC_tran"/>
    <property type="match status" value="1"/>
</dbReference>
<evidence type="ECO:0000256" key="6">
    <source>
        <dbReference type="ARBA" id="ARBA00022967"/>
    </source>
</evidence>
<dbReference type="InterPro" id="IPR027417">
    <property type="entry name" value="P-loop_NTPase"/>
</dbReference>
<evidence type="ECO:0000313" key="15">
    <source>
        <dbReference type="Proteomes" id="UP000245657"/>
    </source>
</evidence>
<dbReference type="PANTHER" id="PTHR43297">
    <property type="entry name" value="OLIGOPEPTIDE TRANSPORT ATP-BINDING PROTEIN APPD"/>
    <property type="match status" value="1"/>
</dbReference>
<dbReference type="OrthoDB" id="18209at2157"/>
<keyword evidence="2" id="KW-0813">Transport</keyword>
<keyword evidence="6" id="KW-1278">Translocase</keyword>
<evidence type="ECO:0000256" key="8">
    <source>
        <dbReference type="ARBA" id="ARBA00023136"/>
    </source>
</evidence>
<dbReference type="Proteomes" id="UP000245657">
    <property type="component" value="Unassembled WGS sequence"/>
</dbReference>
<dbReference type="PANTHER" id="PTHR43297:SF13">
    <property type="entry name" value="NICKEL ABC TRANSPORTER, ATP-BINDING PROTEIN"/>
    <property type="match status" value="1"/>
</dbReference>
<dbReference type="SUPFAM" id="SSF52540">
    <property type="entry name" value="P-loop containing nucleoside triphosphate hydrolases"/>
    <property type="match status" value="1"/>
</dbReference>